<dbReference type="OrthoDB" id="8119704at2759"/>
<dbReference type="InterPro" id="IPR029058">
    <property type="entry name" value="AB_hydrolase_fold"/>
</dbReference>
<dbReference type="Gene3D" id="3.40.50.1820">
    <property type="entry name" value="alpha/beta hydrolase"/>
    <property type="match status" value="1"/>
</dbReference>
<accession>A0A7D8UXI2</accession>
<feature type="domain" description="AB hydrolase-1" evidence="3">
    <location>
        <begin position="1"/>
        <end position="241"/>
    </location>
</feature>
<comment type="similarity">
    <text evidence="1">Belongs to the AB hydrolase superfamily.</text>
</comment>
<evidence type="ECO:0000259" key="3">
    <source>
        <dbReference type="Pfam" id="PF00561"/>
    </source>
</evidence>
<evidence type="ECO:0000256" key="1">
    <source>
        <dbReference type="ARBA" id="ARBA00008645"/>
    </source>
</evidence>
<comment type="caution">
    <text evidence="4">The sequence shown here is derived from an EMBL/GenBank/DDBJ whole genome shotgun (WGS) entry which is preliminary data.</text>
</comment>
<organism evidence="4 5">
    <name type="scientific">Vanrija humicola</name>
    <name type="common">Yeast</name>
    <name type="synonym">Cryptococcus humicola</name>
    <dbReference type="NCBI Taxonomy" id="5417"/>
    <lineage>
        <taxon>Eukaryota</taxon>
        <taxon>Fungi</taxon>
        <taxon>Dikarya</taxon>
        <taxon>Basidiomycota</taxon>
        <taxon>Agaricomycotina</taxon>
        <taxon>Tremellomycetes</taxon>
        <taxon>Trichosporonales</taxon>
        <taxon>Trichosporonaceae</taxon>
        <taxon>Vanrija</taxon>
    </lineage>
</organism>
<dbReference type="EMBL" id="QKWK01000008">
    <property type="protein sequence ID" value="TXT07335.1"/>
    <property type="molecule type" value="Genomic_DNA"/>
</dbReference>
<dbReference type="Proteomes" id="UP000473826">
    <property type="component" value="Unassembled WGS sequence"/>
</dbReference>
<reference evidence="4 5" key="1">
    <citation type="journal article" date="2019" name="PLoS Genet.">
        <title>Convergent evolution of linked mating-type loci in basidiomycete fungi.</title>
        <authorList>
            <person name="Sun S."/>
            <person name="Coelho M.A."/>
            <person name="Heitman J."/>
            <person name="Nowrousian M."/>
        </authorList>
    </citation>
    <scope>NUCLEOTIDE SEQUENCE [LARGE SCALE GENOMIC DNA]</scope>
    <source>
        <strain evidence="4 5">CBS 4282</strain>
    </source>
</reference>
<dbReference type="SUPFAM" id="SSF53474">
    <property type="entry name" value="alpha/beta-Hydrolases"/>
    <property type="match status" value="1"/>
</dbReference>
<dbReference type="AlphaFoldDB" id="A0A7D8UXI2"/>
<keyword evidence="2" id="KW-0378">Hydrolase</keyword>
<dbReference type="GO" id="GO:0005739">
    <property type="term" value="C:mitochondrion"/>
    <property type="evidence" value="ECO:0007669"/>
    <property type="project" value="TreeGrafter"/>
</dbReference>
<keyword evidence="5" id="KW-1185">Reference proteome</keyword>
<dbReference type="Pfam" id="PF00561">
    <property type="entry name" value="Abhydrolase_1"/>
    <property type="match status" value="1"/>
</dbReference>
<gene>
    <name evidence="4" type="ORF">VHUM_03055</name>
</gene>
<protein>
    <recommendedName>
        <fullName evidence="3">AB hydrolase-1 domain-containing protein</fullName>
    </recommendedName>
</protein>
<evidence type="ECO:0000256" key="2">
    <source>
        <dbReference type="ARBA" id="ARBA00022801"/>
    </source>
</evidence>
<proteinExistence type="inferred from homology"/>
<evidence type="ECO:0000313" key="4">
    <source>
        <dbReference type="EMBL" id="TXT07335.1"/>
    </source>
</evidence>
<dbReference type="PANTHER" id="PTHR46118">
    <property type="entry name" value="PROTEIN ABHD11"/>
    <property type="match status" value="1"/>
</dbReference>
<sequence>MVVCHGLFGSKANWRGLATRLADTLGIPVHTLDLRNHGRSPHATPHTSQAMAEDIAAFISSQTAQRVHLVGHSMGAKASLALALNPALNARLATLTAVDMAPTSEPIEPQYKAYAERMMAIAAAGVAKRAEADAMLAPVEPVPSTRQFLLTNAVSVKDADGKSVLGFRVNLPVLHDAIDTLGEFMYDAAEADHPTWDGPTLFLYGRNADYVREDNLPAARAFFPRLEAVGVDAGHWVHAEQPDETVRIIAEFVKGHLE</sequence>
<name>A0A7D8UXI2_VANHU</name>
<dbReference type="InterPro" id="IPR000073">
    <property type="entry name" value="AB_hydrolase_1"/>
</dbReference>
<dbReference type="PANTHER" id="PTHR46118:SF4">
    <property type="entry name" value="PROTEIN ABHD11"/>
    <property type="match status" value="1"/>
</dbReference>
<evidence type="ECO:0000313" key="5">
    <source>
        <dbReference type="Proteomes" id="UP000473826"/>
    </source>
</evidence>
<dbReference type="GO" id="GO:0052689">
    <property type="term" value="F:carboxylic ester hydrolase activity"/>
    <property type="evidence" value="ECO:0007669"/>
    <property type="project" value="TreeGrafter"/>
</dbReference>